<dbReference type="Pfam" id="PF02395">
    <property type="entry name" value="Peptidase_S6"/>
    <property type="match status" value="1"/>
</dbReference>
<dbReference type="PROSITE" id="PS51691">
    <property type="entry name" value="PEPTIDASE_S6"/>
    <property type="match status" value="1"/>
</dbReference>
<keyword evidence="2" id="KW-0614">Plasmid</keyword>
<dbReference type="EMBL" id="LC620533">
    <property type="protein sequence ID" value="BCT73610.1"/>
    <property type="molecule type" value="Genomic_DNA"/>
</dbReference>
<reference evidence="2" key="1">
    <citation type="submission" date="2021-03" db="EMBL/GenBank/DDBJ databases">
        <title>Whole genome sequence of tetracycline plasmid in Escherichia coli.</title>
        <authorList>
            <person name="Usui M."/>
            <person name="Fukuda A."/>
        </authorList>
    </citation>
    <scope>NUCLEOTIDE SEQUENCE</scope>
    <source>
        <strain evidence="2">I66</strain>
        <plasmid evidence="2">pI66</plasmid>
    </source>
</reference>
<geneLocation type="plasmid" evidence="2">
    <name>pI66</name>
</geneLocation>
<evidence type="ECO:0000313" key="2">
    <source>
        <dbReference type="EMBL" id="BCT73610.1"/>
    </source>
</evidence>
<dbReference type="AlphaFoldDB" id="A0A811AQT6"/>
<feature type="domain" description="Peptidase S6" evidence="1">
    <location>
        <begin position="1"/>
        <end position="83"/>
    </location>
</feature>
<evidence type="ECO:0000259" key="1">
    <source>
        <dbReference type="PROSITE" id="PS51691"/>
    </source>
</evidence>
<proteinExistence type="predicted"/>
<dbReference type="InterPro" id="IPR009003">
    <property type="entry name" value="Peptidase_S1_PA"/>
</dbReference>
<organism evidence="2">
    <name type="scientific">Escherichia coli</name>
    <dbReference type="NCBI Taxonomy" id="562"/>
    <lineage>
        <taxon>Bacteria</taxon>
        <taxon>Pseudomonadati</taxon>
        <taxon>Pseudomonadota</taxon>
        <taxon>Gammaproteobacteria</taxon>
        <taxon>Enterobacterales</taxon>
        <taxon>Enterobacteriaceae</taxon>
        <taxon>Escherichia</taxon>
    </lineage>
</organism>
<dbReference type="SUPFAM" id="SSF50494">
    <property type="entry name" value="Trypsin-like serine proteases"/>
    <property type="match status" value="1"/>
</dbReference>
<dbReference type="Gene3D" id="2.40.10.120">
    <property type="match status" value="1"/>
</dbReference>
<sequence>MIGGTIGYLSSYNNNLMISSGTAQIFNENYQGYLANYLQPGDSGSPLFGYNSKTKEWELIGVTSSMSVNGNNWAVTSRDFYLRNQK</sequence>
<name>A0A811AQT6_ECOLX</name>
<accession>A0A811AQT6</accession>
<dbReference type="InterPro" id="IPR030396">
    <property type="entry name" value="Peptidase_S6_dom"/>
</dbReference>
<dbReference type="GO" id="GO:0004175">
    <property type="term" value="F:endopeptidase activity"/>
    <property type="evidence" value="ECO:0007669"/>
    <property type="project" value="InterPro"/>
</dbReference>
<protein>
    <recommendedName>
        <fullName evidence="1">Peptidase S6 domain-containing protein</fullName>
    </recommendedName>
</protein>